<dbReference type="InterPro" id="IPR004276">
    <property type="entry name" value="GlycoTrans_28_N"/>
</dbReference>
<dbReference type="AlphaFoldDB" id="A0A8J3E3C5"/>
<feature type="domain" description="Glycosyl transferase family 28 C-terminal" evidence="12">
    <location>
        <begin position="193"/>
        <end position="358"/>
    </location>
</feature>
<dbReference type="GO" id="GO:0005975">
    <property type="term" value="P:carbohydrate metabolic process"/>
    <property type="evidence" value="ECO:0007669"/>
    <property type="project" value="InterPro"/>
</dbReference>
<dbReference type="GO" id="GO:0051301">
    <property type="term" value="P:cell division"/>
    <property type="evidence" value="ECO:0007669"/>
    <property type="project" value="UniProtKB-KW"/>
</dbReference>
<keyword evidence="9 10" id="KW-0961">Cell wall biogenesis/degradation</keyword>
<dbReference type="InterPro" id="IPR007235">
    <property type="entry name" value="Glyco_trans_28_C"/>
</dbReference>
<gene>
    <name evidence="10 13" type="primary">murG</name>
    <name evidence="13" type="ORF">GCM10011611_24110</name>
</gene>
<reference evidence="13" key="1">
    <citation type="journal article" date="2014" name="Int. J. Syst. Evol. Microbiol.">
        <title>Complete genome sequence of Corynebacterium casei LMG S-19264T (=DSM 44701T), isolated from a smear-ripened cheese.</title>
        <authorList>
            <consortium name="US DOE Joint Genome Institute (JGI-PGF)"/>
            <person name="Walter F."/>
            <person name="Albersmeier A."/>
            <person name="Kalinowski J."/>
            <person name="Ruckert C."/>
        </authorList>
    </citation>
    <scope>NUCLEOTIDE SEQUENCE</scope>
    <source>
        <strain evidence="13">CGMCC 1.15725</strain>
    </source>
</reference>
<comment type="caution">
    <text evidence="13">The sequence shown here is derived from an EMBL/GenBank/DDBJ whole genome shotgun (WGS) entry which is preliminary data.</text>
</comment>
<dbReference type="InterPro" id="IPR006009">
    <property type="entry name" value="GlcNAc_MurG"/>
</dbReference>
<reference evidence="13" key="2">
    <citation type="submission" date="2020-09" db="EMBL/GenBank/DDBJ databases">
        <authorList>
            <person name="Sun Q."/>
            <person name="Zhou Y."/>
        </authorList>
    </citation>
    <scope>NUCLEOTIDE SEQUENCE</scope>
    <source>
        <strain evidence="13">CGMCC 1.15725</strain>
    </source>
</reference>
<dbReference type="Gene3D" id="3.40.50.2000">
    <property type="entry name" value="Glycogen Phosphorylase B"/>
    <property type="match status" value="2"/>
</dbReference>
<accession>A0A8J3E3C5</accession>
<evidence type="ECO:0000256" key="10">
    <source>
        <dbReference type="HAMAP-Rule" id="MF_00033"/>
    </source>
</evidence>
<feature type="binding site" evidence="10">
    <location>
        <position position="171"/>
    </location>
    <ligand>
        <name>UDP-N-acetyl-alpha-D-glucosamine</name>
        <dbReference type="ChEBI" id="CHEBI:57705"/>
    </ligand>
</feature>
<proteinExistence type="inferred from homology"/>
<keyword evidence="8 10" id="KW-0131">Cell cycle</keyword>
<dbReference type="CDD" id="cd03785">
    <property type="entry name" value="GT28_MurG"/>
    <property type="match status" value="1"/>
</dbReference>
<dbReference type="HAMAP" id="MF_00033">
    <property type="entry name" value="MurG"/>
    <property type="match status" value="1"/>
</dbReference>
<dbReference type="NCBIfam" id="TIGR01133">
    <property type="entry name" value="murG"/>
    <property type="match status" value="1"/>
</dbReference>
<evidence type="ECO:0000256" key="5">
    <source>
        <dbReference type="ARBA" id="ARBA00022960"/>
    </source>
</evidence>
<dbReference type="EC" id="2.4.1.227" evidence="10"/>
<dbReference type="PANTHER" id="PTHR21015:SF22">
    <property type="entry name" value="GLYCOSYLTRANSFERASE"/>
    <property type="match status" value="1"/>
</dbReference>
<dbReference type="Pfam" id="PF04101">
    <property type="entry name" value="Glyco_tran_28_C"/>
    <property type="match status" value="1"/>
</dbReference>
<dbReference type="GO" id="GO:0071555">
    <property type="term" value="P:cell wall organization"/>
    <property type="evidence" value="ECO:0007669"/>
    <property type="project" value="UniProtKB-KW"/>
</dbReference>
<dbReference type="Pfam" id="PF03033">
    <property type="entry name" value="Glyco_transf_28"/>
    <property type="match status" value="1"/>
</dbReference>
<evidence type="ECO:0000313" key="14">
    <source>
        <dbReference type="Proteomes" id="UP000646365"/>
    </source>
</evidence>
<dbReference type="SUPFAM" id="SSF53756">
    <property type="entry name" value="UDP-Glycosyltransferase/glycogen phosphorylase"/>
    <property type="match status" value="1"/>
</dbReference>
<protein>
    <recommendedName>
        <fullName evidence="10">UDP-N-acetylglucosamine--N-acetylmuramyl-(pentapeptide) pyrophosphoryl-undecaprenol N-acetylglucosamine transferase</fullName>
        <ecNumber evidence="10">2.4.1.227</ecNumber>
    </recommendedName>
    <alternativeName>
        <fullName evidence="10">Undecaprenyl-PP-MurNAc-pentapeptide-UDPGlcNAc GlcNAc transferase</fullName>
    </alternativeName>
</protein>
<dbReference type="RefSeq" id="WP_229743666.1">
    <property type="nucleotide sequence ID" value="NZ_BMJQ01000005.1"/>
</dbReference>
<keyword evidence="7 10" id="KW-0472">Membrane</keyword>
<keyword evidence="2 10" id="KW-0132">Cell division</keyword>
<feature type="domain" description="Glycosyltransferase family 28 N-terminal" evidence="11">
    <location>
        <begin position="13"/>
        <end position="145"/>
    </location>
</feature>
<dbReference type="UniPathway" id="UPA00219"/>
<keyword evidence="14" id="KW-1185">Reference proteome</keyword>
<dbReference type="EMBL" id="BMJQ01000005">
    <property type="protein sequence ID" value="GGF17446.1"/>
    <property type="molecule type" value="Genomic_DNA"/>
</dbReference>
<keyword evidence="1 10" id="KW-1003">Cell membrane</keyword>
<feature type="binding site" evidence="10">
    <location>
        <position position="300"/>
    </location>
    <ligand>
        <name>UDP-N-acetyl-alpha-D-glucosamine</name>
        <dbReference type="ChEBI" id="CHEBI:57705"/>
    </ligand>
</feature>
<comment type="similarity">
    <text evidence="10">Belongs to the glycosyltransferase 28 family. MurG subfamily.</text>
</comment>
<evidence type="ECO:0000256" key="6">
    <source>
        <dbReference type="ARBA" id="ARBA00022984"/>
    </source>
</evidence>
<name>A0A8J3E3C5_9PROT</name>
<dbReference type="GO" id="GO:0008360">
    <property type="term" value="P:regulation of cell shape"/>
    <property type="evidence" value="ECO:0007669"/>
    <property type="project" value="UniProtKB-KW"/>
</dbReference>
<keyword evidence="4 10" id="KW-0808">Transferase</keyword>
<dbReference type="GO" id="GO:0009252">
    <property type="term" value="P:peptidoglycan biosynthetic process"/>
    <property type="evidence" value="ECO:0007669"/>
    <property type="project" value="UniProtKB-UniRule"/>
</dbReference>
<sequence>MTAPRSSLPNSLVVLAAGGTGGHLFPAEALARALIRRGRPVALVTDKRGKAFPVDGVDTYRVRAGRLGGGLLAKARFAVDLGRGILEARRLLRRLAPGTVVGFGGYPSMPTMVAATSLKLPTLIHDQNAVLGRANKMLATRVGAIATSFDTVAGVPATDAAKIERTGNPVRPAVVAVRDLPYEAPGADGPIRLLIIGGSQGARILSRVVPDALKALPTDLKARLVVSQQVRPEDLEAVEAAYRGSGLAVETRRFFDDIPARLAAAQLVLARAGGSTTAELTVAGRPALLVPFAGAIADEQTANARVLVEHGAAWLLSEAEFTAERVSTLLAKLLNDGPALARAAEAARALGEPAAAERLADLVERLTKGDRP</sequence>
<comment type="catalytic activity">
    <reaction evidence="10">
        <text>di-trans,octa-cis-undecaprenyl diphospho-N-acetyl-alpha-D-muramoyl-L-alanyl-D-glutamyl-meso-2,6-diaminopimeloyl-D-alanyl-D-alanine + UDP-N-acetyl-alpha-D-glucosamine = di-trans,octa-cis-undecaprenyl diphospho-[N-acetyl-alpha-D-glucosaminyl-(1-&gt;4)]-N-acetyl-alpha-D-muramoyl-L-alanyl-D-glutamyl-meso-2,6-diaminopimeloyl-D-alanyl-D-alanine + UDP + H(+)</text>
        <dbReference type="Rhea" id="RHEA:31227"/>
        <dbReference type="ChEBI" id="CHEBI:15378"/>
        <dbReference type="ChEBI" id="CHEBI:57705"/>
        <dbReference type="ChEBI" id="CHEBI:58223"/>
        <dbReference type="ChEBI" id="CHEBI:61387"/>
        <dbReference type="ChEBI" id="CHEBI:61388"/>
        <dbReference type="EC" id="2.4.1.227"/>
    </reaction>
</comment>
<evidence type="ECO:0000259" key="12">
    <source>
        <dbReference type="Pfam" id="PF04101"/>
    </source>
</evidence>
<organism evidence="13 14">
    <name type="scientific">Aliidongia dinghuensis</name>
    <dbReference type="NCBI Taxonomy" id="1867774"/>
    <lineage>
        <taxon>Bacteria</taxon>
        <taxon>Pseudomonadati</taxon>
        <taxon>Pseudomonadota</taxon>
        <taxon>Alphaproteobacteria</taxon>
        <taxon>Rhodospirillales</taxon>
        <taxon>Dongiaceae</taxon>
        <taxon>Aliidongia</taxon>
    </lineage>
</organism>
<keyword evidence="5 10" id="KW-0133">Cell shape</keyword>
<comment type="pathway">
    <text evidence="10">Cell wall biogenesis; peptidoglycan biosynthesis.</text>
</comment>
<evidence type="ECO:0000256" key="9">
    <source>
        <dbReference type="ARBA" id="ARBA00023316"/>
    </source>
</evidence>
<feature type="binding site" evidence="10">
    <location>
        <begin position="20"/>
        <end position="22"/>
    </location>
    <ligand>
        <name>UDP-N-acetyl-alpha-D-glucosamine</name>
        <dbReference type="ChEBI" id="CHEBI:57705"/>
    </ligand>
</feature>
<comment type="subcellular location">
    <subcellularLocation>
        <location evidence="10">Cell membrane</location>
        <topology evidence="10">Peripheral membrane protein</topology>
        <orientation evidence="10">Cytoplasmic side</orientation>
    </subcellularLocation>
</comment>
<evidence type="ECO:0000256" key="2">
    <source>
        <dbReference type="ARBA" id="ARBA00022618"/>
    </source>
</evidence>
<comment type="function">
    <text evidence="10">Cell wall formation. Catalyzes the transfer of a GlcNAc subunit on undecaprenyl-pyrophosphoryl-MurNAc-pentapeptide (lipid intermediate I) to form undecaprenyl-pyrophosphoryl-MurNAc-(pentapeptide)GlcNAc (lipid intermediate II).</text>
</comment>
<evidence type="ECO:0000313" key="13">
    <source>
        <dbReference type="EMBL" id="GGF17446.1"/>
    </source>
</evidence>
<feature type="binding site" evidence="10">
    <location>
        <position position="128"/>
    </location>
    <ligand>
        <name>UDP-N-acetyl-alpha-D-glucosamine</name>
        <dbReference type="ChEBI" id="CHEBI:57705"/>
    </ligand>
</feature>
<dbReference type="PANTHER" id="PTHR21015">
    <property type="entry name" value="UDP-N-ACETYLGLUCOSAMINE--N-ACETYLMURAMYL-(PENTAPEPTIDE) PYROPHOSPHORYL-UNDECAPRENOL N-ACETYLGLUCOSAMINE TRANSFERASE 1"/>
    <property type="match status" value="1"/>
</dbReference>
<dbReference type="Proteomes" id="UP000646365">
    <property type="component" value="Unassembled WGS sequence"/>
</dbReference>
<evidence type="ECO:0000256" key="3">
    <source>
        <dbReference type="ARBA" id="ARBA00022676"/>
    </source>
</evidence>
<keyword evidence="3 10" id="KW-0328">Glycosyltransferase</keyword>
<evidence type="ECO:0000256" key="8">
    <source>
        <dbReference type="ARBA" id="ARBA00023306"/>
    </source>
</evidence>
<keyword evidence="6 10" id="KW-0573">Peptidoglycan synthesis</keyword>
<dbReference type="GO" id="GO:0005886">
    <property type="term" value="C:plasma membrane"/>
    <property type="evidence" value="ECO:0007669"/>
    <property type="project" value="UniProtKB-SubCell"/>
</dbReference>
<evidence type="ECO:0000256" key="4">
    <source>
        <dbReference type="ARBA" id="ARBA00022679"/>
    </source>
</evidence>
<evidence type="ECO:0000256" key="7">
    <source>
        <dbReference type="ARBA" id="ARBA00023136"/>
    </source>
</evidence>
<comment type="caution">
    <text evidence="10">Lacks conserved residue(s) required for the propagation of feature annotation.</text>
</comment>
<evidence type="ECO:0000259" key="11">
    <source>
        <dbReference type="Pfam" id="PF03033"/>
    </source>
</evidence>
<dbReference type="GO" id="GO:0050511">
    <property type="term" value="F:undecaprenyldiphospho-muramoylpentapeptide beta-N-acetylglucosaminyltransferase activity"/>
    <property type="evidence" value="ECO:0007669"/>
    <property type="project" value="UniProtKB-UniRule"/>
</dbReference>
<evidence type="ECO:0000256" key="1">
    <source>
        <dbReference type="ARBA" id="ARBA00022475"/>
    </source>
</evidence>
<feature type="binding site" evidence="10">
    <location>
        <position position="199"/>
    </location>
    <ligand>
        <name>UDP-N-acetyl-alpha-D-glucosamine</name>
        <dbReference type="ChEBI" id="CHEBI:57705"/>
    </ligand>
</feature>